<keyword evidence="3" id="KW-1185">Reference proteome</keyword>
<comment type="caution">
    <text evidence="2">The sequence shown here is derived from an EMBL/GenBank/DDBJ whole genome shotgun (WGS) entry which is preliminary data.</text>
</comment>
<dbReference type="InterPro" id="IPR027417">
    <property type="entry name" value="P-loop_NTPase"/>
</dbReference>
<dbReference type="GO" id="GO:0005524">
    <property type="term" value="F:ATP binding"/>
    <property type="evidence" value="ECO:0007669"/>
    <property type="project" value="InterPro"/>
</dbReference>
<dbReference type="EMBL" id="NRJG01000086">
    <property type="protein sequence ID" value="RIY37476.1"/>
    <property type="molecule type" value="Genomic_DNA"/>
</dbReference>
<evidence type="ECO:0000259" key="1">
    <source>
        <dbReference type="Pfam" id="PF03796"/>
    </source>
</evidence>
<dbReference type="GO" id="GO:0005829">
    <property type="term" value="C:cytosol"/>
    <property type="evidence" value="ECO:0007669"/>
    <property type="project" value="TreeGrafter"/>
</dbReference>
<evidence type="ECO:0000313" key="2">
    <source>
        <dbReference type="EMBL" id="RIY37476.1"/>
    </source>
</evidence>
<feature type="domain" description="SF4 helicase" evidence="1">
    <location>
        <begin position="226"/>
        <end position="510"/>
    </location>
</feature>
<sequence>MENYQALERISKADYNVQMLGLCLNSIISNNVEEKLKQEAIKSSLLISDEIFFNQEDVHLFKVIKANIEYLTPNINNAYYPDPDYTKNILLSQADDYLAQYDNTLQRQQMYKALEEHVNNVVEYAYKRFNAINVDHINRVKKALTDQYVAYKSQSALLDLENKQDNASGYLPNLMNQLSKVQNTAAAGIESKDFLMDHLDAIANTNDYGIPEVNIPFTFSFRMPNDMVSGGLKKRTFCIVAAPSHAGKTTWAIQQLIDILKANKKLYVTFYSVELQAEDLVLQIARAFCYQFQYQYYSREEFVSKYLRRNELSLEENALTDANAVKFFMFWLQQSGWYKYIRILGSDKVDSIETLEEDIANSIIIGKKPEVIFIDYLQALNAKPSDSKSELSAYQANSIISKKLSRLTKKYAIRCFALSQVRDPETGSYYCAENMPTATSVKDSRQYTQDADIIVTLCPYNEKKDKDFRLPDGLFTPTQLPDDEVRLVWVTIVKNRQGPISEHPFYFFNHKALGFLKRKLPNCLLNKNMKLPKETVVQRVVDEFRIKDK</sequence>
<dbReference type="Pfam" id="PF03796">
    <property type="entry name" value="DnaB_C"/>
    <property type="match status" value="1"/>
</dbReference>
<dbReference type="Proteomes" id="UP000265916">
    <property type="component" value="Unassembled WGS sequence"/>
</dbReference>
<dbReference type="InterPro" id="IPR007694">
    <property type="entry name" value="DNA_helicase_DnaB-like_C"/>
</dbReference>
<accession>A0A3A1YJ64</accession>
<proteinExistence type="predicted"/>
<dbReference type="AlphaFoldDB" id="A0A3A1YJ64"/>
<dbReference type="GO" id="GO:0003678">
    <property type="term" value="F:DNA helicase activity"/>
    <property type="evidence" value="ECO:0007669"/>
    <property type="project" value="InterPro"/>
</dbReference>
<dbReference type="SUPFAM" id="SSF52540">
    <property type="entry name" value="P-loop containing nucleoside triphosphate hydrolases"/>
    <property type="match status" value="1"/>
</dbReference>
<gene>
    <name evidence="2" type="ORF">CKF58_04970</name>
</gene>
<name>A0A3A1YJ64_9GAMM</name>
<protein>
    <recommendedName>
        <fullName evidence="1">SF4 helicase domain-containing protein</fullName>
    </recommendedName>
</protein>
<dbReference type="Gene3D" id="3.40.50.300">
    <property type="entry name" value="P-loop containing nucleotide triphosphate hydrolases"/>
    <property type="match status" value="1"/>
</dbReference>
<dbReference type="PANTHER" id="PTHR30153">
    <property type="entry name" value="REPLICATIVE DNA HELICASE DNAB"/>
    <property type="match status" value="1"/>
</dbReference>
<evidence type="ECO:0000313" key="3">
    <source>
        <dbReference type="Proteomes" id="UP000265916"/>
    </source>
</evidence>
<dbReference type="RefSeq" id="WP_119531584.1">
    <property type="nucleotide sequence ID" value="NZ_JBHSSP010000039.1"/>
</dbReference>
<dbReference type="GO" id="GO:0006260">
    <property type="term" value="P:DNA replication"/>
    <property type="evidence" value="ECO:0007669"/>
    <property type="project" value="InterPro"/>
</dbReference>
<dbReference type="PANTHER" id="PTHR30153:SF2">
    <property type="entry name" value="REPLICATIVE DNA HELICASE"/>
    <property type="match status" value="1"/>
</dbReference>
<reference evidence="2 3" key="1">
    <citation type="submission" date="2017-08" db="EMBL/GenBank/DDBJ databases">
        <title>Reclassification of Bisgaard taxon 37 and 44.</title>
        <authorList>
            <person name="Christensen H."/>
        </authorList>
    </citation>
    <scope>NUCLEOTIDE SEQUENCE [LARGE SCALE GENOMIC DNA]</scope>
    <source>
        <strain evidence="2 3">111</strain>
    </source>
</reference>
<dbReference type="OrthoDB" id="396541at2"/>
<organism evidence="2 3">
    <name type="scientific">Psittacicella hinzii</name>
    <dbReference type="NCBI Taxonomy" id="2028575"/>
    <lineage>
        <taxon>Bacteria</taxon>
        <taxon>Pseudomonadati</taxon>
        <taxon>Pseudomonadota</taxon>
        <taxon>Gammaproteobacteria</taxon>
        <taxon>Pasteurellales</taxon>
        <taxon>Psittacicellaceae</taxon>
        <taxon>Psittacicella</taxon>
    </lineage>
</organism>